<dbReference type="AlphaFoldDB" id="A0A2H9TL92"/>
<dbReference type="PIRSF" id="PIRSF016305">
    <property type="entry name" value="LCM_mtfrase"/>
    <property type="match status" value="1"/>
</dbReference>
<dbReference type="OrthoDB" id="203237at2759"/>
<dbReference type="InterPro" id="IPR007213">
    <property type="entry name" value="Ppm1/Ppm2/Tcmp"/>
</dbReference>
<feature type="binding site" evidence="9">
    <location>
        <position position="65"/>
    </location>
    <ligand>
        <name>S-adenosyl-L-methionine</name>
        <dbReference type="ChEBI" id="CHEBI:59789"/>
    </ligand>
</feature>
<dbReference type="Proteomes" id="UP000240830">
    <property type="component" value="Unassembled WGS sequence"/>
</dbReference>
<dbReference type="Pfam" id="PF04072">
    <property type="entry name" value="LCM"/>
    <property type="match status" value="1"/>
</dbReference>
<evidence type="ECO:0000256" key="2">
    <source>
        <dbReference type="ARBA" id="ARBA00010703"/>
    </source>
</evidence>
<evidence type="ECO:0000256" key="9">
    <source>
        <dbReference type="PIRSR" id="PIRSR016305-1"/>
    </source>
</evidence>
<accession>A0A2H9TL92</accession>
<evidence type="ECO:0000256" key="8">
    <source>
        <dbReference type="PIRNR" id="PIRNR016305"/>
    </source>
</evidence>
<dbReference type="PANTHER" id="PTHR13600:SF21">
    <property type="entry name" value="LEUCINE CARBOXYL METHYLTRANSFERASE 1"/>
    <property type="match status" value="1"/>
</dbReference>
<evidence type="ECO:0000313" key="10">
    <source>
        <dbReference type="EMBL" id="PJF18506.1"/>
    </source>
</evidence>
<name>A0A2H9TL92_9FUNG</name>
<comment type="similarity">
    <text evidence="2 8">Belongs to the methyltransferase superfamily. LCMT family.</text>
</comment>
<dbReference type="Gene3D" id="3.40.50.150">
    <property type="entry name" value="Vaccinia Virus protein VP39"/>
    <property type="match status" value="1"/>
</dbReference>
<proteinExistence type="inferred from homology"/>
<protein>
    <recommendedName>
        <fullName evidence="4 8">Leucine carboxyl methyltransferase 1</fullName>
        <ecNumber evidence="3 8">2.1.1.233</ecNumber>
    </recommendedName>
</protein>
<evidence type="ECO:0000256" key="3">
    <source>
        <dbReference type="ARBA" id="ARBA00012834"/>
    </source>
</evidence>
<dbReference type="STRING" id="1246581.A0A2H9TL92"/>
<reference evidence="10 11" key="1">
    <citation type="submission" date="2016-10" db="EMBL/GenBank/DDBJ databases">
        <title>The genome of Paramicrosporidium saccamoebae is the missing link in understanding Cryptomycota and Microsporidia evolution.</title>
        <authorList>
            <person name="Quandt C.A."/>
            <person name="Beaudet D."/>
            <person name="Corsaro D."/>
            <person name="Michel R."/>
            <person name="Corradi N."/>
            <person name="James T."/>
        </authorList>
    </citation>
    <scope>NUCLEOTIDE SEQUENCE [LARGE SCALE GENOMIC DNA]</scope>
    <source>
        <strain evidence="10 11">KSL3</strain>
    </source>
</reference>
<evidence type="ECO:0000256" key="7">
    <source>
        <dbReference type="ARBA" id="ARBA00022691"/>
    </source>
</evidence>
<dbReference type="InterPro" id="IPR029063">
    <property type="entry name" value="SAM-dependent_MTases_sf"/>
</dbReference>
<dbReference type="PANTHER" id="PTHR13600">
    <property type="entry name" value="LEUCINE CARBOXYL METHYLTRANSFERASE"/>
    <property type="match status" value="1"/>
</dbReference>
<keyword evidence="5 8" id="KW-0489">Methyltransferase</keyword>
<dbReference type="InterPro" id="IPR016651">
    <property type="entry name" value="LCMT1"/>
</dbReference>
<dbReference type="GO" id="GO:0018423">
    <property type="term" value="F:protein C-terminal leucine carboxyl O-methyltransferase activity"/>
    <property type="evidence" value="ECO:0007669"/>
    <property type="project" value="UniProtKB-EC"/>
</dbReference>
<keyword evidence="7 8" id="KW-0949">S-adenosyl-L-methionine</keyword>
<dbReference type="SUPFAM" id="SSF53335">
    <property type="entry name" value="S-adenosyl-L-methionine-dependent methyltransferases"/>
    <property type="match status" value="1"/>
</dbReference>
<dbReference type="EC" id="2.1.1.233" evidence="3 8"/>
<comment type="caution">
    <text evidence="10">The sequence shown here is derived from an EMBL/GenBank/DDBJ whole genome shotgun (WGS) entry which is preliminary data.</text>
</comment>
<feature type="binding site" evidence="9">
    <location>
        <position position="146"/>
    </location>
    <ligand>
        <name>S-adenosyl-L-methionine</name>
        <dbReference type="ChEBI" id="CHEBI:59789"/>
    </ligand>
</feature>
<keyword evidence="6 8" id="KW-0808">Transferase</keyword>
<evidence type="ECO:0000256" key="6">
    <source>
        <dbReference type="ARBA" id="ARBA00022679"/>
    </source>
</evidence>
<evidence type="ECO:0000256" key="5">
    <source>
        <dbReference type="ARBA" id="ARBA00022603"/>
    </source>
</evidence>
<evidence type="ECO:0000256" key="4">
    <source>
        <dbReference type="ARBA" id="ARBA00017497"/>
    </source>
</evidence>
<organism evidence="10 11">
    <name type="scientific">Paramicrosporidium saccamoebae</name>
    <dbReference type="NCBI Taxonomy" id="1246581"/>
    <lineage>
        <taxon>Eukaryota</taxon>
        <taxon>Fungi</taxon>
        <taxon>Fungi incertae sedis</taxon>
        <taxon>Cryptomycota</taxon>
        <taxon>Cryptomycota incertae sedis</taxon>
        <taxon>Paramicrosporidium</taxon>
    </lineage>
</organism>
<dbReference type="EMBL" id="MTSL01000117">
    <property type="protein sequence ID" value="PJF18506.1"/>
    <property type="molecule type" value="Genomic_DNA"/>
</dbReference>
<evidence type="ECO:0000313" key="11">
    <source>
        <dbReference type="Proteomes" id="UP000240830"/>
    </source>
</evidence>
<gene>
    <name evidence="10" type="ORF">PSACC_01677</name>
</gene>
<comment type="function">
    <text evidence="8">Methylates the carboxyl group of the C-terminal leucine residue of protein phosphatase 2A catalytic subunits to form alpha-leucine ester residues.</text>
</comment>
<dbReference type="GO" id="GO:0032259">
    <property type="term" value="P:methylation"/>
    <property type="evidence" value="ECO:0007669"/>
    <property type="project" value="UniProtKB-KW"/>
</dbReference>
<evidence type="ECO:0000256" key="1">
    <source>
        <dbReference type="ARBA" id="ARBA00000724"/>
    </source>
</evidence>
<sequence>MDVPEEHEAIVHTNDEALSCRIALDMSGMFPDPFARLFQRHVHYEPTSPLILRASTEPVQVVTLGAGFDTRWHRLYDQLANVTRYLEIDFREVVHKKQRILGQQMPSQDPRYAMAAFDMEQDDQALLEFLQINSLSLGVKTIFIAECFLMYLGQLRVQRLLTTLSMHFPIGSQVILYDAAFIENDRFSSFMVENFARRNIRLDPFWVLSPEQICNVWAPVWTTLDLQNMSNLEQSPYLTEDDKLILRTRSILDEYEEWALVSSHYYLAILNKQ</sequence>
<comment type="catalytic activity">
    <reaction evidence="1 8">
        <text>[phosphatase 2A protein]-C-terminal L-leucine + S-adenosyl-L-methionine = [phosphatase 2A protein]-C-terminal L-leucine methyl ester + S-adenosyl-L-homocysteine</text>
        <dbReference type="Rhea" id="RHEA:48544"/>
        <dbReference type="Rhea" id="RHEA-COMP:12134"/>
        <dbReference type="Rhea" id="RHEA-COMP:12135"/>
        <dbReference type="ChEBI" id="CHEBI:57856"/>
        <dbReference type="ChEBI" id="CHEBI:59789"/>
        <dbReference type="ChEBI" id="CHEBI:90516"/>
        <dbReference type="ChEBI" id="CHEBI:90517"/>
        <dbReference type="EC" id="2.1.1.233"/>
    </reaction>
</comment>
<keyword evidence="11" id="KW-1185">Reference proteome</keyword>